<evidence type="ECO:0000313" key="2">
    <source>
        <dbReference type="Proteomes" id="UP000726737"/>
    </source>
</evidence>
<accession>A0A9P6TWW8</accession>
<feature type="non-terminal residue" evidence="1">
    <location>
        <position position="1"/>
    </location>
</feature>
<protein>
    <submittedName>
        <fullName evidence="1">Uncharacterized protein</fullName>
    </submittedName>
</protein>
<sequence>FVFTRNNAELHKVIPRERLSINHYDGLDDYKYEFVPATPGENDCMKDTVTKDKLVAERHELEVKFDEVTRDWIKNINGKNSSERDTIAQELREQYTRLTPYVRAKNMYQRMGVAHEGQVSWSYNVKAN</sequence>
<dbReference type="AlphaFoldDB" id="A0A9P6TWW8"/>
<name>A0A9P6TWW8_9FUNG</name>
<dbReference type="EMBL" id="JAAAJA010000720">
    <property type="protein sequence ID" value="KAG0250147.1"/>
    <property type="molecule type" value="Genomic_DNA"/>
</dbReference>
<keyword evidence="2" id="KW-1185">Reference proteome</keyword>
<dbReference type="InterPro" id="IPR052432">
    <property type="entry name" value="PITP/CRAL-TRIO"/>
</dbReference>
<dbReference type="Proteomes" id="UP000726737">
    <property type="component" value="Unassembled WGS sequence"/>
</dbReference>
<reference evidence="1" key="1">
    <citation type="journal article" date="2020" name="Fungal Divers.">
        <title>Resolving the Mortierellaceae phylogeny through synthesis of multi-gene phylogenetics and phylogenomics.</title>
        <authorList>
            <person name="Vandepol N."/>
            <person name="Liber J."/>
            <person name="Desiro A."/>
            <person name="Na H."/>
            <person name="Kennedy M."/>
            <person name="Barry K."/>
            <person name="Grigoriev I.V."/>
            <person name="Miller A.N."/>
            <person name="O'Donnell K."/>
            <person name="Stajich J.E."/>
            <person name="Bonito G."/>
        </authorList>
    </citation>
    <scope>NUCLEOTIDE SEQUENCE</scope>
    <source>
        <strain evidence="1">KOD948</strain>
    </source>
</reference>
<gene>
    <name evidence="1" type="ORF">BG011_008626</name>
</gene>
<dbReference type="PANTHER" id="PTHR46590">
    <property type="entry name" value="PHOSPHATIDYLINOSITOL TRANSFER PROTEIN CSR1-RELATED"/>
    <property type="match status" value="1"/>
</dbReference>
<evidence type="ECO:0000313" key="1">
    <source>
        <dbReference type="EMBL" id="KAG0250147.1"/>
    </source>
</evidence>
<dbReference type="PANTHER" id="PTHR46590:SF1">
    <property type="entry name" value="PHOSPHATIDYLINOSITOL TRANSFER PROTEIN CSR1"/>
    <property type="match status" value="1"/>
</dbReference>
<comment type="caution">
    <text evidence="1">The sequence shown here is derived from an EMBL/GenBank/DDBJ whole genome shotgun (WGS) entry which is preliminary data.</text>
</comment>
<proteinExistence type="predicted"/>
<dbReference type="OrthoDB" id="43460at2759"/>
<organism evidence="1 2">
    <name type="scientific">Mortierella polycephala</name>
    <dbReference type="NCBI Taxonomy" id="41804"/>
    <lineage>
        <taxon>Eukaryota</taxon>
        <taxon>Fungi</taxon>
        <taxon>Fungi incertae sedis</taxon>
        <taxon>Mucoromycota</taxon>
        <taxon>Mortierellomycotina</taxon>
        <taxon>Mortierellomycetes</taxon>
        <taxon>Mortierellales</taxon>
        <taxon>Mortierellaceae</taxon>
        <taxon>Mortierella</taxon>
    </lineage>
</organism>